<dbReference type="PANTHER" id="PTHR46268">
    <property type="entry name" value="STRESS RESPONSE PROTEIN NHAX"/>
    <property type="match status" value="1"/>
</dbReference>
<dbReference type="AlphaFoldDB" id="X1RMN4"/>
<name>X1RMN4_9ZZZZ</name>
<dbReference type="PRINTS" id="PR01438">
    <property type="entry name" value="UNVRSLSTRESS"/>
</dbReference>
<feature type="non-terminal residue" evidence="3">
    <location>
        <position position="294"/>
    </location>
</feature>
<dbReference type="PANTHER" id="PTHR46268:SF6">
    <property type="entry name" value="UNIVERSAL STRESS PROTEIN UP12"/>
    <property type="match status" value="1"/>
</dbReference>
<dbReference type="EMBL" id="BARW01006876">
    <property type="protein sequence ID" value="GAI81913.1"/>
    <property type="molecule type" value="Genomic_DNA"/>
</dbReference>
<sequence length="294" mass="31596">MYERILVPLDGSKFAEQVFPPVVELARVFGSEVVLVEVCEPEESEFGQACRLYINNEAEQLKKSLQGSAANVRTTVLEGKAAEQILSYAEKSDISLIIISSHGRSGIAPWSLGGTASKVLHRVGVPLIIVRAKEAPEESTKVALFRRILVPLDGSERSAAILPYITELTNKLESEVVLLRVVEMGKHVHTIGGLNYIPYKDQDIDKAKTSAQSYLDSVNSKLTGAKVTVKSEVRVGDAAREIIRLAAETGCSLIAMSSHGYSGIEAGINGKVSKGITEGSSDDYIGRVTTHGSG</sequence>
<evidence type="ECO:0000256" key="1">
    <source>
        <dbReference type="ARBA" id="ARBA00008791"/>
    </source>
</evidence>
<dbReference type="SUPFAM" id="SSF52402">
    <property type="entry name" value="Adenine nucleotide alpha hydrolases-like"/>
    <property type="match status" value="2"/>
</dbReference>
<dbReference type="InterPro" id="IPR006015">
    <property type="entry name" value="Universal_stress_UspA"/>
</dbReference>
<evidence type="ECO:0000313" key="3">
    <source>
        <dbReference type="EMBL" id="GAI81913.1"/>
    </source>
</evidence>
<comment type="similarity">
    <text evidence="1">Belongs to the universal stress protein A family.</text>
</comment>
<evidence type="ECO:0000259" key="2">
    <source>
        <dbReference type="Pfam" id="PF00582"/>
    </source>
</evidence>
<dbReference type="InterPro" id="IPR014729">
    <property type="entry name" value="Rossmann-like_a/b/a_fold"/>
</dbReference>
<gene>
    <name evidence="3" type="ORF">S12H4_14418</name>
</gene>
<reference evidence="3" key="1">
    <citation type="journal article" date="2014" name="Front. Microbiol.">
        <title>High frequency of phylogenetically diverse reductive dehalogenase-homologous genes in deep subseafloor sedimentary metagenomes.</title>
        <authorList>
            <person name="Kawai M."/>
            <person name="Futagami T."/>
            <person name="Toyoda A."/>
            <person name="Takaki Y."/>
            <person name="Nishi S."/>
            <person name="Hori S."/>
            <person name="Arai W."/>
            <person name="Tsubouchi T."/>
            <person name="Morono Y."/>
            <person name="Uchiyama I."/>
            <person name="Ito T."/>
            <person name="Fujiyama A."/>
            <person name="Inagaki F."/>
            <person name="Takami H."/>
        </authorList>
    </citation>
    <scope>NUCLEOTIDE SEQUENCE</scope>
    <source>
        <strain evidence="3">Expedition CK06-06</strain>
    </source>
</reference>
<proteinExistence type="inferred from homology"/>
<accession>X1RMN4</accession>
<comment type="caution">
    <text evidence="3">The sequence shown here is derived from an EMBL/GenBank/DDBJ whole genome shotgun (WGS) entry which is preliminary data.</text>
</comment>
<dbReference type="Pfam" id="PF00582">
    <property type="entry name" value="Usp"/>
    <property type="match status" value="2"/>
</dbReference>
<feature type="domain" description="UspA" evidence="2">
    <location>
        <begin position="145"/>
        <end position="276"/>
    </location>
</feature>
<dbReference type="CDD" id="cd00293">
    <property type="entry name" value="USP-like"/>
    <property type="match status" value="2"/>
</dbReference>
<dbReference type="Gene3D" id="3.40.50.620">
    <property type="entry name" value="HUPs"/>
    <property type="match status" value="2"/>
</dbReference>
<feature type="domain" description="UspA" evidence="2">
    <location>
        <begin position="1"/>
        <end position="131"/>
    </location>
</feature>
<protein>
    <recommendedName>
        <fullName evidence="2">UspA domain-containing protein</fullName>
    </recommendedName>
</protein>
<dbReference type="InterPro" id="IPR006016">
    <property type="entry name" value="UspA"/>
</dbReference>
<organism evidence="3">
    <name type="scientific">marine sediment metagenome</name>
    <dbReference type="NCBI Taxonomy" id="412755"/>
    <lineage>
        <taxon>unclassified sequences</taxon>
        <taxon>metagenomes</taxon>
        <taxon>ecological metagenomes</taxon>
    </lineage>
</organism>